<dbReference type="SUPFAM" id="SSF81653">
    <property type="entry name" value="Calcium ATPase, transduction domain A"/>
    <property type="match status" value="1"/>
</dbReference>
<dbReference type="InterPro" id="IPR044492">
    <property type="entry name" value="P_typ_ATPase_HD_dom"/>
</dbReference>
<dbReference type="Pfam" id="PF00122">
    <property type="entry name" value="E1-E2_ATPase"/>
    <property type="match status" value="1"/>
</dbReference>
<keyword evidence="4" id="KW-1278">Translocase</keyword>
<reference evidence="10 12" key="1">
    <citation type="journal article" date="2017" name="BMC Genomics">
        <title>Comparative genomic and phylogenomic analyses of the Bifidobacteriaceae family.</title>
        <authorList>
            <person name="Lugli G.A."/>
            <person name="Milani C."/>
            <person name="Turroni F."/>
            <person name="Duranti S."/>
            <person name="Mancabelli L."/>
            <person name="Mangifesta M."/>
            <person name="Ferrario C."/>
            <person name="Modesto M."/>
            <person name="Mattarelli P."/>
            <person name="Jiri K."/>
            <person name="van Sinderen D."/>
            <person name="Ventura M."/>
        </authorList>
    </citation>
    <scope>NUCLEOTIDE SEQUENCE [LARGE SCALE GENOMIC DNA]</scope>
    <source>
        <strain evidence="10 12">DSM 100216</strain>
    </source>
</reference>
<dbReference type="InterPro" id="IPR018303">
    <property type="entry name" value="ATPase_P-typ_P_site"/>
</dbReference>
<dbReference type="Gene3D" id="3.40.50.1000">
    <property type="entry name" value="HAD superfamily/HAD-like"/>
    <property type="match status" value="1"/>
</dbReference>
<comment type="subcellular location">
    <subcellularLocation>
        <location evidence="1">Cell membrane</location>
        <topology evidence="1">Multi-pass membrane protein</topology>
    </subcellularLocation>
</comment>
<proteinExistence type="inferred from homology"/>
<comment type="similarity">
    <text evidence="2">Belongs to the cation transport ATPase (P-type) (TC 3.A.3) family. Type IB subfamily.</text>
</comment>
<dbReference type="InterPro" id="IPR036412">
    <property type="entry name" value="HAD-like_sf"/>
</dbReference>
<evidence type="ECO:0000259" key="9">
    <source>
        <dbReference type="Pfam" id="PF00122"/>
    </source>
</evidence>
<evidence type="ECO:0000313" key="13">
    <source>
        <dbReference type="Proteomes" id="UP000593943"/>
    </source>
</evidence>
<dbReference type="InterPro" id="IPR051014">
    <property type="entry name" value="Cation_Transport_ATPase_IB"/>
</dbReference>
<feature type="transmembrane region" description="Helical" evidence="8">
    <location>
        <begin position="757"/>
        <end position="777"/>
    </location>
</feature>
<dbReference type="NCBIfam" id="TIGR01494">
    <property type="entry name" value="ATPase_P-type"/>
    <property type="match status" value="2"/>
</dbReference>
<dbReference type="SFLD" id="SFLDG00002">
    <property type="entry name" value="C1.7:_P-type_atpase_like"/>
    <property type="match status" value="1"/>
</dbReference>
<keyword evidence="5 8" id="KW-1133">Transmembrane helix</keyword>
<dbReference type="PROSITE" id="PS00154">
    <property type="entry name" value="ATPASE_E1_E2"/>
    <property type="match status" value="1"/>
</dbReference>
<evidence type="ECO:0000256" key="8">
    <source>
        <dbReference type="SAM" id="Phobius"/>
    </source>
</evidence>
<feature type="compositionally biased region" description="Basic and acidic residues" evidence="7">
    <location>
        <begin position="201"/>
        <end position="212"/>
    </location>
</feature>
<feature type="transmembrane region" description="Helical" evidence="8">
    <location>
        <begin position="127"/>
        <end position="150"/>
    </location>
</feature>
<dbReference type="SFLD" id="SFLDF00027">
    <property type="entry name" value="p-type_atpase"/>
    <property type="match status" value="1"/>
</dbReference>
<keyword evidence="3 8" id="KW-0812">Transmembrane</keyword>
<dbReference type="Proteomes" id="UP000216057">
    <property type="component" value="Unassembled WGS sequence"/>
</dbReference>
<evidence type="ECO:0000256" key="2">
    <source>
        <dbReference type="ARBA" id="ARBA00006024"/>
    </source>
</evidence>
<evidence type="ECO:0000256" key="5">
    <source>
        <dbReference type="ARBA" id="ARBA00022989"/>
    </source>
</evidence>
<dbReference type="GO" id="GO:0016887">
    <property type="term" value="F:ATP hydrolysis activity"/>
    <property type="evidence" value="ECO:0007669"/>
    <property type="project" value="InterPro"/>
</dbReference>
<dbReference type="Proteomes" id="UP000593943">
    <property type="component" value="Chromosome"/>
</dbReference>
<name>A0A261GE12_9BIFI</name>
<reference evidence="11 13" key="2">
    <citation type="submission" date="2020-10" db="EMBL/GenBank/DDBJ databases">
        <title>Genome sequencing of Bifidobacterium eulemuris_DSMZ_100216.</title>
        <authorList>
            <person name="Kim J."/>
        </authorList>
    </citation>
    <scope>NUCLEOTIDE SEQUENCE [LARGE SCALE GENOMIC DNA]</scope>
    <source>
        <strain evidence="11 13">DSM 100216</strain>
    </source>
</reference>
<organism evidence="10 12">
    <name type="scientific">Bifidobacterium eulemuris</name>
    <dbReference type="NCBI Taxonomy" id="1765219"/>
    <lineage>
        <taxon>Bacteria</taxon>
        <taxon>Bacillati</taxon>
        <taxon>Actinomycetota</taxon>
        <taxon>Actinomycetes</taxon>
        <taxon>Bifidobacteriales</taxon>
        <taxon>Bifidobacteriaceae</taxon>
        <taxon>Bifidobacterium</taxon>
    </lineage>
</organism>
<keyword evidence="13" id="KW-1185">Reference proteome</keyword>
<dbReference type="InterPro" id="IPR059000">
    <property type="entry name" value="ATPase_P-type_domA"/>
</dbReference>
<dbReference type="KEGG" id="beu:BE0216_06960"/>
<protein>
    <submittedName>
        <fullName evidence="11">HAD-IC family P-type ATPase</fullName>
    </submittedName>
    <submittedName>
        <fullName evidence="10">Zinc-transporting ATPase</fullName>
    </submittedName>
</protein>
<dbReference type="SFLD" id="SFLDS00003">
    <property type="entry name" value="Haloacid_Dehalogenase"/>
    <property type="match status" value="1"/>
</dbReference>
<dbReference type="InterPro" id="IPR008250">
    <property type="entry name" value="ATPase_P-typ_transduc_dom_A_sf"/>
</dbReference>
<evidence type="ECO:0000256" key="7">
    <source>
        <dbReference type="SAM" id="MobiDB-lite"/>
    </source>
</evidence>
<sequence length="805" mass="84099">MRKAFEIAKNVPLLPITILAAIPLLLLWDYRPWGGSVPFLGILPVNPSLGQWVVIALVAYTVVTTVIGMVDDLRHGIVGVDVLAVIAILSTVAVQEYWASWAVVLMISSGEAIEEYAQSKAESNLTALMAAAPVTAHVSTLPGVGVSAGAGTGAKPARNIGTRHDGFRPVAPVVPGGETCAITDRDAQACETAVADALKTDARRRGGERAESKSTGSETPARDAHFRTVPVDEVALGDVVIVLPGETVPVDGELLSGSATLDLSNINGEPVPREIFAGARVMSGAVNGSTTLTMRATQVAGDSQYQRIMSLVASAQESRPAVVKTADRLAVPFTVLALVIAGVAWAMAGDPTRFAQVLVLATPCPLLIAAPVAYVAGTGRLAKAGVLIKTQDVLETLGRVGHVFFDKTGTLTVKQPQVVRVEMLPGVDTRLNQDHVLMMAGVVENYSVHILAKGIAKAGLEALARLDQRFADGQRSCPERDFPGHGREHPVVNNIVEDAGKGVSGEVNGHRVRVGRLAFANESQDGFQPVTHDDQSARPNVAVGSISGDAAGVDMSANSTAVTSADMPSDVSAEAGRVARSELHEMPSASIRARFGALAPDEMATYVSVDGQLVARIVLRDVPRANASRALAQLRELGVGALTMLTGDKAASARIIADEVGIDDVQAELFPEDKVNAVRKATAMTEPGSRHTVTMMVGDGVNDAPVLAAADIGMAITDGTSTAASESAQVVIMNDDIASVPRAIAIARRTRRVMLQAVLLGLGLALVGMIAAAFNLIPVVLGAFLQEAIDVVSILWALTVLIDRD</sequence>
<dbReference type="GO" id="GO:0005524">
    <property type="term" value="F:ATP binding"/>
    <property type="evidence" value="ECO:0007669"/>
    <property type="project" value="InterPro"/>
</dbReference>
<evidence type="ECO:0000256" key="1">
    <source>
        <dbReference type="ARBA" id="ARBA00004651"/>
    </source>
</evidence>
<dbReference type="SUPFAM" id="SSF56784">
    <property type="entry name" value="HAD-like"/>
    <property type="match status" value="1"/>
</dbReference>
<dbReference type="Gene3D" id="2.70.150.10">
    <property type="entry name" value="Calcium-transporting ATPase, cytoplasmic transduction domain A"/>
    <property type="match status" value="1"/>
</dbReference>
<accession>A0A261GE12</accession>
<evidence type="ECO:0000313" key="11">
    <source>
        <dbReference type="EMBL" id="QOL32223.1"/>
    </source>
</evidence>
<evidence type="ECO:0000256" key="6">
    <source>
        <dbReference type="ARBA" id="ARBA00023136"/>
    </source>
</evidence>
<dbReference type="GO" id="GO:0015086">
    <property type="term" value="F:cadmium ion transmembrane transporter activity"/>
    <property type="evidence" value="ECO:0007669"/>
    <property type="project" value="TreeGrafter"/>
</dbReference>
<gene>
    <name evidence="11" type="ORF">BE0216_06960</name>
    <name evidence="10" type="ORF">BEUL_0085</name>
</gene>
<keyword evidence="6 8" id="KW-0472">Membrane</keyword>
<feature type="transmembrane region" description="Helical" evidence="8">
    <location>
        <begin position="12"/>
        <end position="30"/>
    </location>
</feature>
<dbReference type="RefSeq" id="WP_094635816.1">
    <property type="nucleotide sequence ID" value="NZ_CP062938.1"/>
</dbReference>
<dbReference type="OrthoDB" id="7059309at2"/>
<dbReference type="AlphaFoldDB" id="A0A261GE12"/>
<dbReference type="Gene3D" id="3.40.1110.10">
    <property type="entry name" value="Calcium-transporting ATPase, cytoplasmic domain N"/>
    <property type="match status" value="1"/>
</dbReference>
<feature type="transmembrane region" description="Helical" evidence="8">
    <location>
        <begin position="329"/>
        <end position="348"/>
    </location>
</feature>
<feature type="domain" description="P-type ATPase A" evidence="9">
    <location>
        <begin position="222"/>
        <end position="312"/>
    </location>
</feature>
<dbReference type="SUPFAM" id="SSF81665">
    <property type="entry name" value="Calcium ATPase, transmembrane domain M"/>
    <property type="match status" value="1"/>
</dbReference>
<evidence type="ECO:0000256" key="4">
    <source>
        <dbReference type="ARBA" id="ARBA00022967"/>
    </source>
</evidence>
<dbReference type="GO" id="GO:0005886">
    <property type="term" value="C:plasma membrane"/>
    <property type="evidence" value="ECO:0007669"/>
    <property type="project" value="UniProtKB-SubCell"/>
</dbReference>
<dbReference type="PANTHER" id="PTHR48085">
    <property type="entry name" value="CADMIUM/ZINC-TRANSPORTING ATPASE HMA2-RELATED"/>
    <property type="match status" value="1"/>
</dbReference>
<dbReference type="InterPro" id="IPR023298">
    <property type="entry name" value="ATPase_P-typ_TM_dom_sf"/>
</dbReference>
<dbReference type="InterPro" id="IPR023299">
    <property type="entry name" value="ATPase_P-typ_cyto_dom_N"/>
</dbReference>
<dbReference type="EMBL" id="CP062938">
    <property type="protein sequence ID" value="QOL32223.1"/>
    <property type="molecule type" value="Genomic_DNA"/>
</dbReference>
<feature type="transmembrane region" description="Helical" evidence="8">
    <location>
        <begin position="354"/>
        <end position="376"/>
    </location>
</feature>
<evidence type="ECO:0000256" key="3">
    <source>
        <dbReference type="ARBA" id="ARBA00022692"/>
    </source>
</evidence>
<evidence type="ECO:0000313" key="12">
    <source>
        <dbReference type="Proteomes" id="UP000216057"/>
    </source>
</evidence>
<feature type="region of interest" description="Disordered" evidence="7">
    <location>
        <begin position="201"/>
        <end position="223"/>
    </location>
</feature>
<dbReference type="PRINTS" id="PR00119">
    <property type="entry name" value="CATATPASE"/>
</dbReference>
<feature type="transmembrane region" description="Helical" evidence="8">
    <location>
        <begin position="82"/>
        <end position="107"/>
    </location>
</feature>
<dbReference type="InterPro" id="IPR001757">
    <property type="entry name" value="P_typ_ATPase"/>
</dbReference>
<dbReference type="SUPFAM" id="SSF81660">
    <property type="entry name" value="Metal cation-transporting ATPase, ATP-binding domain N"/>
    <property type="match status" value="1"/>
</dbReference>
<feature type="transmembrane region" description="Helical" evidence="8">
    <location>
        <begin position="783"/>
        <end position="802"/>
    </location>
</feature>
<evidence type="ECO:0000313" key="10">
    <source>
        <dbReference type="EMBL" id="OZG69668.1"/>
    </source>
</evidence>
<dbReference type="EMBL" id="MWWZ01000001">
    <property type="protein sequence ID" value="OZG69668.1"/>
    <property type="molecule type" value="Genomic_DNA"/>
</dbReference>
<dbReference type="Pfam" id="PF00702">
    <property type="entry name" value="Hydrolase"/>
    <property type="match status" value="1"/>
</dbReference>
<feature type="transmembrane region" description="Helical" evidence="8">
    <location>
        <begin position="50"/>
        <end position="70"/>
    </location>
</feature>
<dbReference type="PANTHER" id="PTHR48085:SF5">
    <property type="entry name" value="CADMIUM_ZINC-TRANSPORTING ATPASE HMA4-RELATED"/>
    <property type="match status" value="1"/>
</dbReference>
<dbReference type="InterPro" id="IPR023214">
    <property type="entry name" value="HAD_sf"/>
</dbReference>